<dbReference type="HAMAP" id="MF_02124">
    <property type="entry name" value="GlgE"/>
    <property type="match status" value="1"/>
</dbReference>
<dbReference type="InterPro" id="IPR013780">
    <property type="entry name" value="Glyco_hydro_b"/>
</dbReference>
<keyword evidence="10" id="KW-1185">Reference proteome</keyword>
<dbReference type="InterPro" id="IPR026585">
    <property type="entry name" value="GlgE"/>
</dbReference>
<reference evidence="10" key="1">
    <citation type="journal article" date="2019" name="Int. J. Syst. Evol. Microbiol.">
        <title>The Global Catalogue of Microorganisms (GCM) 10K type strain sequencing project: providing services to taxonomists for standard genome sequencing and annotation.</title>
        <authorList>
            <consortium name="The Broad Institute Genomics Platform"/>
            <consortium name="The Broad Institute Genome Sequencing Center for Infectious Disease"/>
            <person name="Wu L."/>
            <person name="Ma J."/>
        </authorList>
    </citation>
    <scope>NUCLEOTIDE SEQUENCE [LARGE SCALE GENOMIC DNA]</scope>
    <source>
        <strain evidence="10">JCM 17983</strain>
    </source>
</reference>
<evidence type="ECO:0000256" key="3">
    <source>
        <dbReference type="ARBA" id="ARBA00022679"/>
    </source>
</evidence>
<feature type="binding site" evidence="6">
    <location>
        <position position="1328"/>
    </location>
    <ligand>
        <name>alpha-maltose 1-phosphate</name>
        <dbReference type="ChEBI" id="CHEBI:63576"/>
    </ligand>
</feature>
<evidence type="ECO:0000256" key="2">
    <source>
        <dbReference type="ARBA" id="ARBA00022676"/>
    </source>
</evidence>
<dbReference type="InterPro" id="IPR006047">
    <property type="entry name" value="GH13_cat_dom"/>
</dbReference>
<feature type="compositionally biased region" description="Low complexity" evidence="7">
    <location>
        <begin position="771"/>
        <end position="782"/>
    </location>
</feature>
<dbReference type="Gene3D" id="2.60.40.10">
    <property type="entry name" value="Immunoglobulins"/>
    <property type="match status" value="1"/>
</dbReference>
<comment type="similarity">
    <text evidence="6">Belongs to the glycosyl hydrolase 13 family. GlgE subfamily.</text>
</comment>
<feature type="active site" description="Proton donor" evidence="6">
    <location>
        <position position="1356"/>
    </location>
</feature>
<evidence type="ECO:0000256" key="7">
    <source>
        <dbReference type="SAM" id="MobiDB-lite"/>
    </source>
</evidence>
<comment type="catalytic activity">
    <reaction evidence="5 6">
        <text>alpha-maltose 1-phosphate + [(1-&gt;4)-alpha-D-glucosyl](n) = [(1-&gt;4)-alpha-D-glucosyl](n+2) + phosphate</text>
        <dbReference type="Rhea" id="RHEA:42692"/>
        <dbReference type="Rhea" id="RHEA-COMP:9584"/>
        <dbReference type="Rhea" id="RHEA-COMP:10183"/>
        <dbReference type="ChEBI" id="CHEBI:15444"/>
        <dbReference type="ChEBI" id="CHEBI:43474"/>
        <dbReference type="ChEBI" id="CHEBI:63576"/>
        <dbReference type="EC" id="2.4.99.16"/>
    </reaction>
</comment>
<protein>
    <recommendedName>
        <fullName evidence="6">Alpha-1,4-glucan:maltose-1-phosphate maltosyltransferase</fullName>
        <shortName evidence="6">GMPMT</shortName>
        <ecNumber evidence="6">2.4.99.16</ecNumber>
    </recommendedName>
    <alternativeName>
        <fullName evidence="6">(1-&gt;4)-alpha-D-glucan:maltose-1-phosphate alpha-D-maltosyltransferase</fullName>
    </alternativeName>
</protein>
<comment type="function">
    <text evidence="6">Maltosyltransferase that uses maltose 1-phosphate (M1P) as the sugar donor to elongate linear or branched alpha-(1-&gt;4)-glucans. Is involved in a branched alpha-glucan biosynthetic pathway from trehalose, together with TreS, Mak and GlgB.</text>
</comment>
<dbReference type="EMBL" id="BAABHQ010000015">
    <property type="protein sequence ID" value="GAA4887822.1"/>
    <property type="molecule type" value="Genomic_DNA"/>
</dbReference>
<sequence length="1598" mass="164437">MTTLRRVSALGRWWRGGRRANEAETAPGEPSEAPRDRTGEQPVVGSDGASAPAFEEEYPPRYDPRTADRREPRPAPRGEVTTGTPSGWFRRRRGWGSADDVEVGPPPPPDARPHGPTTGPFPVPGRGGPPSGSFPAPGRGGPSSGSFPAPGRGGPSSGPFPVPGRPSSGAPSERATGPVSGPFPAPGHGTPHDHSGGFPAPGAVAPSGPFASPDPADHPSPGAMTPPPGFRAVGADAPDLDTHGPTPSLPPWRRPATPPWGIATGRPGTAGAPTSRRGAASIPPVPGSGRDMSSSSDRDPDQASWRAAPPTAPPGSGPRLGTGGAAPSRPAGTDRSATDATDADGADHPTGAPGVPGGDRSGDPGPSGTDRADVSGAGDADAIGTSGVSGLSGSDTTDHPGLAAASRPQGPGAPAVSGLSGASDPTDAADATDAAPPASDPSWFTPRTPYAPIPDGAARAGSSADGPDDDSDDPLPVAPDDEPAGTTVVAGDLGGEAAATGPSTPTGDDPDPVGRPDDARPDDARLDDVRPDDARLDDARRESPLDSPASPATPAASPISTSTGAPAAASLNAPDGGTASSASGTDRGEDPDPAHGWRTAAAGAAGLGALGAVGAVGAAAAARSDSSSGTSARTSDSDDTGVGDDADTRPASSATVSSGHGSAASSSSGAGAVSSGHGSAASFASEEGPASSGSAAAGLGSGTPAVSSGHGSTPPTGADSVDDGLAGGSSSSTPTSTVSDDDPLGVGPVSVDPNAYVHSLAPDTPQDTPADSPTSPDGTPGDTPRDEVPASDASITPGDPARGGGHPGDAPGDVTDPDPTGADVPAEEPAGAPSTDPSTVAPAAAAPATAPPESTRTTADTTTDTTADTTAPSTTAPSTTTPSTTTPTPTADTAGAIDRHHLPQGRIGIDEVTPEVSGGRFPSKAVVGEVVPVSASVWREGHDAVAATVVWQRCGVASHGQHPDATIPCGDEAPRSTRMAPTGPLTDRFAGQVVPDAEGLWSFRVDAWSDPWATWRHAVDVKTRAGQGASELANDLETGARLLDRGADGIQQRLRDTPRLDDDPVSERTGGIAMPPALELAHTLTRAAEILRDTGKDLPERLGLALSEPVHRTMTEHPVRELVTRGETHHVQVERSLALAGSWYEFFPRSTGGWDEDGNAVHGTFATATRELDRAAAMGFDVAYLPPIHPVGTVNRKGPNNTLTPGPDDVGSPWAIGSAAGGHDAIDPNLGTIEDFDAFVAHAHDLGLEVALDLALQCAPDHPWATEHPEWFTIRPDGTIAYAENPPKKYQDIYPVNFDTDPDGIYAEVLRIVLYWMEHGVRVFRVDNPHTKPPDFWNWLIAEVHRRDPGVVFLAEAFTRPARLFGLAKAGFSQSYTYITWRTGRDELREFFEMHRDRLDECRPNCFVNTPDILHESLQVGGPGMFALRAALAATLSPSWGVYSGFELFEHQPVRPGSEEYLDSEKYQLRPRDFARALAEGRSLEPWITRLNQLRRDHPALRQLRTLRFHETDNDALLAYSKTDPQTGDTVLCVVTLNPFGVEEGNVHLDMPALGLEWHDRFGAFDEVSGQTFEWGETNYVRIEPWRDVCHIISVVRR</sequence>
<feature type="compositionally biased region" description="Low complexity" evidence="7">
    <location>
        <begin position="616"/>
        <end position="634"/>
    </location>
</feature>
<gene>
    <name evidence="6" type="primary">glgE</name>
    <name evidence="9" type="ORF">GCM10023203_46000</name>
</gene>
<dbReference type="InterPro" id="IPR017853">
    <property type="entry name" value="GH"/>
</dbReference>
<dbReference type="Gene3D" id="1.20.58.80">
    <property type="entry name" value="Phosphotransferase system, lactose/cellobiose-type IIA subunit"/>
    <property type="match status" value="1"/>
</dbReference>
<comment type="caution">
    <text evidence="9">The sequence shown here is derived from an EMBL/GenBank/DDBJ whole genome shotgun (WGS) entry which is preliminary data.</text>
</comment>
<dbReference type="InterPro" id="IPR049171">
    <property type="entry name" value="GLGE_C"/>
</dbReference>
<evidence type="ECO:0000256" key="4">
    <source>
        <dbReference type="ARBA" id="ARBA00023277"/>
    </source>
</evidence>
<name>A0ABP9EVG2_9PSEU</name>
<feature type="compositionally biased region" description="Low complexity" evidence="7">
    <location>
        <begin position="547"/>
        <end position="570"/>
    </location>
</feature>
<feature type="active site" description="Nucleophile" evidence="6">
    <location>
        <position position="1327"/>
    </location>
</feature>
<feature type="compositionally biased region" description="Low complexity" evidence="7">
    <location>
        <begin position="454"/>
        <end position="465"/>
    </location>
</feature>
<feature type="compositionally biased region" description="Basic and acidic residues" evidence="7">
    <location>
        <begin position="512"/>
        <end position="544"/>
    </location>
</feature>
<feature type="binding site" evidence="6">
    <location>
        <position position="1292"/>
    </location>
    <ligand>
        <name>alpha-maltose 1-phosphate</name>
        <dbReference type="ChEBI" id="CHEBI:63576"/>
    </ligand>
</feature>
<dbReference type="Pfam" id="PF21702">
    <property type="entry name" value="GLGE_C"/>
    <property type="match status" value="1"/>
</dbReference>
<feature type="binding site" evidence="6">
    <location>
        <begin position="1466"/>
        <end position="1467"/>
    </location>
    <ligand>
        <name>alpha-maltose 1-phosphate</name>
        <dbReference type="ChEBI" id="CHEBI:63576"/>
    </ligand>
</feature>
<dbReference type="InterPro" id="IPR013783">
    <property type="entry name" value="Ig-like_fold"/>
</dbReference>
<keyword evidence="4 6" id="KW-0119">Carbohydrate metabolism</keyword>
<dbReference type="Pfam" id="PF11896">
    <property type="entry name" value="GlgE_dom_N_S"/>
    <property type="match status" value="1"/>
</dbReference>
<keyword evidence="3 6" id="KW-0808">Transferase</keyword>
<dbReference type="PANTHER" id="PTHR47786:SF2">
    <property type="entry name" value="GLYCOSYL HYDROLASE FAMILY 13 CATALYTIC DOMAIN-CONTAINING PROTEIN"/>
    <property type="match status" value="1"/>
</dbReference>
<dbReference type="SUPFAM" id="SSF51445">
    <property type="entry name" value="(Trans)glycosidases"/>
    <property type="match status" value="1"/>
</dbReference>
<evidence type="ECO:0000256" key="6">
    <source>
        <dbReference type="HAMAP-Rule" id="MF_02124"/>
    </source>
</evidence>
<feature type="site" description="Transition state stabilizer" evidence="6">
    <location>
        <position position="1412"/>
    </location>
</feature>
<feature type="region of interest" description="Disordered" evidence="7">
    <location>
        <begin position="1"/>
        <end position="600"/>
    </location>
</feature>
<dbReference type="EC" id="2.4.99.16" evidence="6"/>
<feature type="compositionally biased region" description="Low complexity" evidence="7">
    <location>
        <begin position="331"/>
        <end position="340"/>
    </location>
</feature>
<dbReference type="PANTHER" id="PTHR47786">
    <property type="entry name" value="ALPHA-1,4-GLUCAN:MALTOSE-1-PHOSPHATE MALTOSYLTRANSFERASE"/>
    <property type="match status" value="1"/>
</dbReference>
<evidence type="ECO:0000259" key="8">
    <source>
        <dbReference type="SMART" id="SM00642"/>
    </source>
</evidence>
<feature type="compositionally biased region" description="Pro residues" evidence="7">
    <location>
        <begin position="247"/>
        <end position="258"/>
    </location>
</feature>
<feature type="compositionally biased region" description="Basic and acidic residues" evidence="7">
    <location>
        <begin position="58"/>
        <end position="76"/>
    </location>
</feature>
<feature type="domain" description="Glycosyl hydrolase family 13 catalytic" evidence="8">
    <location>
        <begin position="1141"/>
        <end position="1476"/>
    </location>
</feature>
<organism evidence="9 10">
    <name type="scientific">Actinomycetospora straminea</name>
    <dbReference type="NCBI Taxonomy" id="663607"/>
    <lineage>
        <taxon>Bacteria</taxon>
        <taxon>Bacillati</taxon>
        <taxon>Actinomycetota</taxon>
        <taxon>Actinomycetes</taxon>
        <taxon>Pseudonocardiales</taxon>
        <taxon>Pseudonocardiaceae</taxon>
        <taxon>Actinomycetospora</taxon>
    </lineage>
</organism>
<feature type="region of interest" description="Disordered" evidence="7">
    <location>
        <begin position="616"/>
        <end position="896"/>
    </location>
</feature>
<comment type="subunit">
    <text evidence="1 6">Homodimer.</text>
</comment>
<dbReference type="Gene3D" id="3.20.20.80">
    <property type="entry name" value="Glycosidases"/>
    <property type="match status" value="1"/>
</dbReference>
<evidence type="ECO:0000256" key="1">
    <source>
        <dbReference type="ARBA" id="ARBA00011738"/>
    </source>
</evidence>
<evidence type="ECO:0000313" key="10">
    <source>
        <dbReference type="Proteomes" id="UP001500457"/>
    </source>
</evidence>
<feature type="compositionally biased region" description="Low complexity" evidence="7">
    <location>
        <begin position="651"/>
        <end position="705"/>
    </location>
</feature>
<proteinExistence type="inferred from homology"/>
<feature type="binding site" evidence="6">
    <location>
        <position position="1197"/>
    </location>
    <ligand>
        <name>alpha-maltose 1-phosphate</name>
        <dbReference type="ChEBI" id="CHEBI:63576"/>
    </ligand>
</feature>
<feature type="compositionally biased region" description="Low complexity" evidence="7">
    <location>
        <begin position="422"/>
        <end position="442"/>
    </location>
</feature>
<feature type="compositionally biased region" description="Basic and acidic residues" evidence="7">
    <location>
        <begin position="586"/>
        <end position="595"/>
    </location>
</feature>
<evidence type="ECO:0000313" key="9">
    <source>
        <dbReference type="EMBL" id="GAA4887822.1"/>
    </source>
</evidence>
<feature type="compositionally biased region" description="Polar residues" evidence="7">
    <location>
        <begin position="386"/>
        <end position="395"/>
    </location>
</feature>
<dbReference type="InterPro" id="IPR021828">
    <property type="entry name" value="GlgE_dom_N/S"/>
</dbReference>
<feature type="binding site" evidence="6">
    <location>
        <position position="1257"/>
    </location>
    <ligand>
        <name>alpha-maltose 1-phosphate</name>
        <dbReference type="ChEBI" id="CHEBI:63576"/>
    </ligand>
</feature>
<evidence type="ECO:0000256" key="5">
    <source>
        <dbReference type="ARBA" id="ARBA00048735"/>
    </source>
</evidence>
<feature type="compositionally biased region" description="Low complexity" evidence="7">
    <location>
        <begin position="729"/>
        <end position="738"/>
    </location>
</feature>
<feature type="compositionally biased region" description="Acidic residues" evidence="7">
    <location>
        <begin position="466"/>
        <end position="483"/>
    </location>
</feature>
<feature type="compositionally biased region" description="Low complexity" evidence="7">
    <location>
        <begin position="832"/>
        <end position="894"/>
    </location>
</feature>
<accession>A0ABP9EVG2</accession>
<dbReference type="Proteomes" id="UP001500457">
    <property type="component" value="Unassembled WGS sequence"/>
</dbReference>
<dbReference type="Gene3D" id="2.60.40.1180">
    <property type="entry name" value="Golgi alpha-mannosidase II"/>
    <property type="match status" value="1"/>
</dbReference>
<keyword evidence="2 6" id="KW-0328">Glycosyltransferase</keyword>
<dbReference type="SMART" id="SM00642">
    <property type="entry name" value="Aamy"/>
    <property type="match status" value="1"/>
</dbReference>